<dbReference type="STRING" id="267212.GCA_001063965_00331"/>
<keyword evidence="3" id="KW-0378">Hydrolase</keyword>
<feature type="transmembrane region" description="Helical" evidence="1">
    <location>
        <begin position="7"/>
        <end position="30"/>
    </location>
</feature>
<keyword evidence="1" id="KW-0472">Membrane</keyword>
<evidence type="ECO:0000313" key="4">
    <source>
        <dbReference type="Proteomes" id="UP000004105"/>
    </source>
</evidence>
<dbReference type="OrthoDB" id="8607342at2"/>
<dbReference type="Proteomes" id="UP000004105">
    <property type="component" value="Unassembled WGS sequence"/>
</dbReference>
<dbReference type="PANTHER" id="PTHR36435">
    <property type="entry name" value="SLR1288 PROTEIN"/>
    <property type="match status" value="1"/>
</dbReference>
<gene>
    <name evidence="3" type="ORF">HMPREF9123_1668</name>
</gene>
<keyword evidence="1" id="KW-0812">Transmembrane</keyword>
<dbReference type="InterPro" id="IPR052710">
    <property type="entry name" value="CAAX_protease"/>
</dbReference>
<evidence type="ECO:0000259" key="2">
    <source>
        <dbReference type="Pfam" id="PF02517"/>
    </source>
</evidence>
<keyword evidence="4" id="KW-1185">Reference proteome</keyword>
<dbReference type="InterPro" id="IPR003675">
    <property type="entry name" value="Rce1/LyrA-like_dom"/>
</dbReference>
<dbReference type="GO" id="GO:0080120">
    <property type="term" value="P:CAAX-box protein maturation"/>
    <property type="evidence" value="ECO:0007669"/>
    <property type="project" value="UniProtKB-ARBA"/>
</dbReference>
<protein>
    <submittedName>
        <fullName evidence="3">CAAX amino protease</fullName>
    </submittedName>
</protein>
<dbReference type="Pfam" id="PF02517">
    <property type="entry name" value="Rce1-like"/>
    <property type="match status" value="1"/>
</dbReference>
<feature type="transmembrane region" description="Helical" evidence="1">
    <location>
        <begin position="191"/>
        <end position="208"/>
    </location>
</feature>
<dbReference type="EMBL" id="AFAY01000032">
    <property type="protein sequence ID" value="EGF10642.1"/>
    <property type="molecule type" value="Genomic_DNA"/>
</dbReference>
<accession>F2BD49</accession>
<feature type="transmembrane region" description="Helical" evidence="1">
    <location>
        <begin position="42"/>
        <end position="64"/>
    </location>
</feature>
<keyword evidence="3" id="KW-0645">Protease</keyword>
<feature type="domain" description="CAAX prenyl protease 2/Lysostaphin resistance protein A-like" evidence="2">
    <location>
        <begin position="133"/>
        <end position="224"/>
    </location>
</feature>
<evidence type="ECO:0000313" key="3">
    <source>
        <dbReference type="EMBL" id="EGF10642.1"/>
    </source>
</evidence>
<name>F2BD49_9NEIS</name>
<dbReference type="RefSeq" id="WP_007342674.1">
    <property type="nucleotide sequence ID" value="NZ_GL878494.1"/>
</dbReference>
<feature type="transmembrane region" description="Helical" evidence="1">
    <location>
        <begin position="88"/>
        <end position="110"/>
    </location>
</feature>
<dbReference type="GO" id="GO:0006508">
    <property type="term" value="P:proteolysis"/>
    <property type="evidence" value="ECO:0007669"/>
    <property type="project" value="UniProtKB-KW"/>
</dbReference>
<proteinExistence type="predicted"/>
<keyword evidence="1" id="KW-1133">Transmembrane helix</keyword>
<dbReference type="GO" id="GO:0004175">
    <property type="term" value="F:endopeptidase activity"/>
    <property type="evidence" value="ECO:0007669"/>
    <property type="project" value="UniProtKB-ARBA"/>
</dbReference>
<organism evidence="3 4">
    <name type="scientific">Neisseria bacilliformis ATCC BAA-1200</name>
    <dbReference type="NCBI Taxonomy" id="888742"/>
    <lineage>
        <taxon>Bacteria</taxon>
        <taxon>Pseudomonadati</taxon>
        <taxon>Pseudomonadota</taxon>
        <taxon>Betaproteobacteria</taxon>
        <taxon>Neisseriales</taxon>
        <taxon>Neisseriaceae</taxon>
        <taxon>Neisseria</taxon>
    </lineage>
</organism>
<reference evidence="3 4" key="1">
    <citation type="submission" date="2011-02" db="EMBL/GenBank/DDBJ databases">
        <authorList>
            <person name="Muzny D."/>
            <person name="Qin X."/>
            <person name="Deng J."/>
            <person name="Jiang H."/>
            <person name="Liu Y."/>
            <person name="Qu J."/>
            <person name="Song X.-Z."/>
            <person name="Zhang L."/>
            <person name="Thornton R."/>
            <person name="Coyle M."/>
            <person name="Francisco L."/>
            <person name="Jackson L."/>
            <person name="Javaid M."/>
            <person name="Korchina V."/>
            <person name="Kovar C."/>
            <person name="Mata R."/>
            <person name="Mathew T."/>
            <person name="Ngo R."/>
            <person name="Nguyen L."/>
            <person name="Nguyen N."/>
            <person name="Okwuonu G."/>
            <person name="Ongeri F."/>
            <person name="Pham C."/>
            <person name="Simmons D."/>
            <person name="Wilczek-Boney K."/>
            <person name="Hale W."/>
            <person name="Jakkamsetti A."/>
            <person name="Pham P."/>
            <person name="Ruth R."/>
            <person name="San Lucas F."/>
            <person name="Warren J."/>
            <person name="Zhang J."/>
            <person name="Zhao Z."/>
            <person name="Zhou C."/>
            <person name="Zhu D."/>
            <person name="Lee S."/>
            <person name="Bess C."/>
            <person name="Blankenburg K."/>
            <person name="Forbes L."/>
            <person name="Fu Q."/>
            <person name="Gubbala S."/>
            <person name="Hirani K."/>
            <person name="Jayaseelan J.C."/>
            <person name="Lara F."/>
            <person name="Munidasa M."/>
            <person name="Palculict T."/>
            <person name="Patil S."/>
            <person name="Pu L.-L."/>
            <person name="Saada N."/>
            <person name="Tang L."/>
            <person name="Weissenberger G."/>
            <person name="Zhu Y."/>
            <person name="Hemphill L."/>
            <person name="Shang Y."/>
            <person name="Youmans B."/>
            <person name="Ayvaz T."/>
            <person name="Ross M."/>
            <person name="Santibanez J."/>
            <person name="Aqrawi P."/>
            <person name="Gross S."/>
            <person name="Joshi V."/>
            <person name="Fowler G."/>
            <person name="Nazareth L."/>
            <person name="Reid J."/>
            <person name="Worley K."/>
            <person name="Petrosino J."/>
            <person name="Highlander S."/>
            <person name="Gibbs R."/>
        </authorList>
    </citation>
    <scope>NUCLEOTIDE SEQUENCE [LARGE SCALE GENOMIC DNA]</scope>
    <source>
        <strain evidence="3 4">ATCC BAA-1200</strain>
    </source>
</reference>
<evidence type="ECO:0000256" key="1">
    <source>
        <dbReference type="SAM" id="Phobius"/>
    </source>
</evidence>
<comment type="caution">
    <text evidence="3">The sequence shown here is derived from an EMBL/GenBank/DDBJ whole genome shotgun (WGS) entry which is preliminary data.</text>
</comment>
<dbReference type="AlphaFoldDB" id="F2BD49"/>
<dbReference type="PANTHER" id="PTHR36435:SF1">
    <property type="entry name" value="CAAX AMINO TERMINAL PROTEASE FAMILY PROTEIN"/>
    <property type="match status" value="1"/>
</dbReference>
<sequence length="234" mass="25921">MQKFVEILKFFCGLVLLNAIPILVFMFVRINQEAGTISDTAALYQSVIFALAVCIVLSMFYHLYRSVRFAHAYFLEARQMPAARKAGWLLFYTALMLLAGEFVLPMMHALFGTPLDTENQRLLLHWKDNLPAAVFAADVVLVAPLMEEWLFRGVLLGMFGRALEHPAGKVLAAAVSALLFAIMHGLGAAPLAVYGLMGLVLAAAYLHFRDIRYPIAVHMANNAVALALIYYQAV</sequence>
<dbReference type="HOGENOM" id="CLU_1184029_0_0_4"/>